<dbReference type="InterPro" id="IPR010982">
    <property type="entry name" value="Lambda_DNA-bd_dom_sf"/>
</dbReference>
<proteinExistence type="predicted"/>
<evidence type="ECO:0000313" key="5">
    <source>
        <dbReference type="EMBL" id="PRY92081.1"/>
    </source>
</evidence>
<dbReference type="CDD" id="cd01392">
    <property type="entry name" value="HTH_LacI"/>
    <property type="match status" value="1"/>
</dbReference>
<accession>A0A2T0WZG4</accession>
<keyword evidence="1" id="KW-0805">Transcription regulation</keyword>
<dbReference type="Gene3D" id="3.40.50.2300">
    <property type="match status" value="2"/>
</dbReference>
<evidence type="ECO:0000313" key="6">
    <source>
        <dbReference type="Proteomes" id="UP000238801"/>
    </source>
</evidence>
<keyword evidence="3" id="KW-0804">Transcription</keyword>
<dbReference type="EMBL" id="PVTT01000003">
    <property type="protein sequence ID" value="PRY92081.1"/>
    <property type="molecule type" value="Genomic_DNA"/>
</dbReference>
<evidence type="ECO:0000259" key="4">
    <source>
        <dbReference type="PROSITE" id="PS50932"/>
    </source>
</evidence>
<dbReference type="AlphaFoldDB" id="A0A2T0WZG4"/>
<keyword evidence="2" id="KW-0238">DNA-binding</keyword>
<dbReference type="GO" id="GO:0003700">
    <property type="term" value="F:DNA-binding transcription factor activity"/>
    <property type="evidence" value="ECO:0007669"/>
    <property type="project" value="TreeGrafter"/>
</dbReference>
<dbReference type="PANTHER" id="PTHR30146">
    <property type="entry name" value="LACI-RELATED TRANSCRIPTIONAL REPRESSOR"/>
    <property type="match status" value="1"/>
</dbReference>
<dbReference type="Proteomes" id="UP000238801">
    <property type="component" value="Unassembled WGS sequence"/>
</dbReference>
<sequence>MRIHSRPVNVVAVRRGGLYAVPMVLARPPRQSDVARLTGLSQATVSRVLRNDPSVIPATKARVFAACEELGYRVSVGARLLAEGRQALVGLSLSTRVLPTDRYTSIIHQHLVRHLESSGWGTVLIPADGFDAGLAQVGAVILIGVSRRDDRLRLARAAGIPAIAIGHPEEEAPSVAPDDLEGGRIAARHLIAKGRRTLAMLSAARETGDPGLARRREGFVGAAGEAGLSVAVLETDHAPTAAVDGYRSALALPGGVDGLFCDTDEAAIGALWALRDRGRRIGPDGDCGLVGFDDLPGMAEEAGLTTVAQDFEEIARAALSLRGPTIEGRDAAPAIVPVRLRERAT</sequence>
<evidence type="ECO:0000256" key="2">
    <source>
        <dbReference type="ARBA" id="ARBA00023125"/>
    </source>
</evidence>
<protein>
    <submittedName>
        <fullName evidence="5">LacI family transcriptional regulator</fullName>
    </submittedName>
</protein>
<dbReference type="Pfam" id="PF00356">
    <property type="entry name" value="LacI"/>
    <property type="match status" value="1"/>
</dbReference>
<dbReference type="InterPro" id="IPR028082">
    <property type="entry name" value="Peripla_BP_I"/>
</dbReference>
<gene>
    <name evidence="5" type="ORF">BCF33_2781</name>
</gene>
<dbReference type="InterPro" id="IPR046335">
    <property type="entry name" value="LacI/GalR-like_sensor"/>
</dbReference>
<feature type="domain" description="HTH lacI-type" evidence="4">
    <location>
        <begin position="29"/>
        <end position="83"/>
    </location>
</feature>
<dbReference type="GO" id="GO:0000976">
    <property type="term" value="F:transcription cis-regulatory region binding"/>
    <property type="evidence" value="ECO:0007669"/>
    <property type="project" value="TreeGrafter"/>
</dbReference>
<evidence type="ECO:0000256" key="1">
    <source>
        <dbReference type="ARBA" id="ARBA00023015"/>
    </source>
</evidence>
<dbReference type="PROSITE" id="PS50932">
    <property type="entry name" value="HTH_LACI_2"/>
    <property type="match status" value="1"/>
</dbReference>
<dbReference type="Pfam" id="PF13377">
    <property type="entry name" value="Peripla_BP_3"/>
    <property type="match status" value="1"/>
</dbReference>
<organism evidence="5 6">
    <name type="scientific">Hasllibacter halocynthiae</name>
    <dbReference type="NCBI Taxonomy" id="595589"/>
    <lineage>
        <taxon>Bacteria</taxon>
        <taxon>Pseudomonadati</taxon>
        <taxon>Pseudomonadota</taxon>
        <taxon>Alphaproteobacteria</taxon>
        <taxon>Rhodobacterales</taxon>
        <taxon>Roseobacteraceae</taxon>
        <taxon>Hasllibacter</taxon>
    </lineage>
</organism>
<comment type="caution">
    <text evidence="5">The sequence shown here is derived from an EMBL/GenBank/DDBJ whole genome shotgun (WGS) entry which is preliminary data.</text>
</comment>
<reference evidence="5 6" key="1">
    <citation type="submission" date="2018-03" db="EMBL/GenBank/DDBJ databases">
        <title>Genomic Encyclopedia of Archaeal and Bacterial Type Strains, Phase II (KMG-II): from individual species to whole genera.</title>
        <authorList>
            <person name="Goeker M."/>
        </authorList>
    </citation>
    <scope>NUCLEOTIDE SEQUENCE [LARGE SCALE GENOMIC DNA]</scope>
    <source>
        <strain evidence="5 6">DSM 29318</strain>
    </source>
</reference>
<evidence type="ECO:0000256" key="3">
    <source>
        <dbReference type="ARBA" id="ARBA00023163"/>
    </source>
</evidence>
<keyword evidence="6" id="KW-1185">Reference proteome</keyword>
<dbReference type="PANTHER" id="PTHR30146:SF109">
    <property type="entry name" value="HTH-TYPE TRANSCRIPTIONAL REGULATOR GALS"/>
    <property type="match status" value="1"/>
</dbReference>
<dbReference type="InterPro" id="IPR000843">
    <property type="entry name" value="HTH_LacI"/>
</dbReference>
<name>A0A2T0WZG4_9RHOB</name>
<dbReference type="SUPFAM" id="SSF47413">
    <property type="entry name" value="lambda repressor-like DNA-binding domains"/>
    <property type="match status" value="1"/>
</dbReference>
<dbReference type="SUPFAM" id="SSF53822">
    <property type="entry name" value="Periplasmic binding protein-like I"/>
    <property type="match status" value="1"/>
</dbReference>
<dbReference type="Gene3D" id="1.10.260.40">
    <property type="entry name" value="lambda repressor-like DNA-binding domains"/>
    <property type="match status" value="1"/>
</dbReference>
<dbReference type="SMART" id="SM00354">
    <property type="entry name" value="HTH_LACI"/>
    <property type="match status" value="1"/>
</dbReference>